<dbReference type="Proteomes" id="UP000468581">
    <property type="component" value="Unassembled WGS sequence"/>
</dbReference>
<accession>A0A6P0UHY3</accession>
<proteinExistence type="predicted"/>
<dbReference type="AlphaFoldDB" id="A0A6P0UHY3"/>
<protein>
    <submittedName>
        <fullName evidence="1">Uncharacterized protein</fullName>
    </submittedName>
</protein>
<dbReference type="EMBL" id="JAABOO010000001">
    <property type="protein sequence ID" value="NER12854.1"/>
    <property type="molecule type" value="Genomic_DNA"/>
</dbReference>
<evidence type="ECO:0000313" key="2">
    <source>
        <dbReference type="Proteomes" id="UP000468581"/>
    </source>
</evidence>
<name>A0A6P0UHY3_9FLAO</name>
<reference evidence="1 2" key="1">
    <citation type="submission" date="2020-01" db="EMBL/GenBank/DDBJ databases">
        <title>Leptobacterium flavescens.</title>
        <authorList>
            <person name="Wang G."/>
        </authorList>
    </citation>
    <scope>NUCLEOTIDE SEQUENCE [LARGE SCALE GENOMIC DNA]</scope>
    <source>
        <strain evidence="1 2">KCTC 22160</strain>
    </source>
</reference>
<dbReference type="RefSeq" id="WP_163605862.1">
    <property type="nucleotide sequence ID" value="NZ_JAABOO010000001.1"/>
</dbReference>
<evidence type="ECO:0000313" key="1">
    <source>
        <dbReference type="EMBL" id="NER12854.1"/>
    </source>
</evidence>
<organism evidence="1 2">
    <name type="scientific">Leptobacterium flavescens</name>
    <dbReference type="NCBI Taxonomy" id="472055"/>
    <lineage>
        <taxon>Bacteria</taxon>
        <taxon>Pseudomonadati</taxon>
        <taxon>Bacteroidota</taxon>
        <taxon>Flavobacteriia</taxon>
        <taxon>Flavobacteriales</taxon>
        <taxon>Flavobacteriaceae</taxon>
        <taxon>Leptobacterium</taxon>
    </lineage>
</organism>
<gene>
    <name evidence="1" type="ORF">GWK08_05340</name>
</gene>
<keyword evidence="2" id="KW-1185">Reference proteome</keyword>
<comment type="caution">
    <text evidence="1">The sequence shown here is derived from an EMBL/GenBank/DDBJ whole genome shotgun (WGS) entry which is preliminary data.</text>
</comment>
<sequence>MKKKKSKLLLKKDVISNLQLRSIVGGTGNLDEIAGETGGEHACISYTCPTQYKCNTIDVGDCQSDFGCYTTPDVTMTCAHWSCAC</sequence>